<evidence type="ECO:0000313" key="2">
    <source>
        <dbReference type="EMBL" id="SOQ54922.1"/>
    </source>
</evidence>
<dbReference type="EMBL" id="ODYU01010076">
    <property type="protein sequence ID" value="SOQ54922.1"/>
    <property type="molecule type" value="Genomic_DNA"/>
</dbReference>
<proteinExistence type="predicted"/>
<protein>
    <submittedName>
        <fullName evidence="2">SFRICE_032406</fullName>
    </submittedName>
</protein>
<feature type="region of interest" description="Disordered" evidence="1">
    <location>
        <begin position="1"/>
        <end position="23"/>
    </location>
</feature>
<sequence length="122" mass="12924">MTVTSASAAASAPAPPAAASPSSIAQTHHIARTTFGAPIATNLTHFFRFINSHQSFHACSSAKGNFNLALTSLLKIRQRTLEWCGGVGSSSTSQEHALSQAVLHLSGILFMEYGRLLSQRIT</sequence>
<feature type="compositionally biased region" description="Low complexity" evidence="1">
    <location>
        <begin position="1"/>
        <end position="12"/>
    </location>
</feature>
<dbReference type="AlphaFoldDB" id="A0A2H1WPP2"/>
<reference evidence="2" key="1">
    <citation type="submission" date="2016-07" db="EMBL/GenBank/DDBJ databases">
        <authorList>
            <person name="Bretaudeau A."/>
        </authorList>
    </citation>
    <scope>NUCLEOTIDE SEQUENCE</scope>
    <source>
        <strain evidence="2">Rice</strain>
        <tissue evidence="2">Whole body</tissue>
    </source>
</reference>
<evidence type="ECO:0000256" key="1">
    <source>
        <dbReference type="SAM" id="MobiDB-lite"/>
    </source>
</evidence>
<name>A0A2H1WPP2_SPOFR</name>
<gene>
    <name evidence="2" type="ORF">SFRICE_032406</name>
</gene>
<accession>A0A2H1WPP2</accession>
<organism evidence="2">
    <name type="scientific">Spodoptera frugiperda</name>
    <name type="common">Fall armyworm</name>
    <dbReference type="NCBI Taxonomy" id="7108"/>
    <lineage>
        <taxon>Eukaryota</taxon>
        <taxon>Metazoa</taxon>
        <taxon>Ecdysozoa</taxon>
        <taxon>Arthropoda</taxon>
        <taxon>Hexapoda</taxon>
        <taxon>Insecta</taxon>
        <taxon>Pterygota</taxon>
        <taxon>Neoptera</taxon>
        <taxon>Endopterygota</taxon>
        <taxon>Lepidoptera</taxon>
        <taxon>Glossata</taxon>
        <taxon>Ditrysia</taxon>
        <taxon>Noctuoidea</taxon>
        <taxon>Noctuidae</taxon>
        <taxon>Amphipyrinae</taxon>
        <taxon>Spodoptera</taxon>
    </lineage>
</organism>